<evidence type="ECO:0000313" key="3">
    <source>
        <dbReference type="Proteomes" id="UP001219525"/>
    </source>
</evidence>
<keyword evidence="3" id="KW-1185">Reference proteome</keyword>
<reference evidence="2" key="1">
    <citation type="submission" date="2023-03" db="EMBL/GenBank/DDBJ databases">
        <title>Massive genome expansion in bonnet fungi (Mycena s.s.) driven by repeated elements and novel gene families across ecological guilds.</title>
        <authorList>
            <consortium name="Lawrence Berkeley National Laboratory"/>
            <person name="Harder C.B."/>
            <person name="Miyauchi S."/>
            <person name="Viragh M."/>
            <person name="Kuo A."/>
            <person name="Thoen E."/>
            <person name="Andreopoulos B."/>
            <person name="Lu D."/>
            <person name="Skrede I."/>
            <person name="Drula E."/>
            <person name="Henrissat B."/>
            <person name="Morin E."/>
            <person name="Kohler A."/>
            <person name="Barry K."/>
            <person name="LaButti K."/>
            <person name="Morin E."/>
            <person name="Salamov A."/>
            <person name="Lipzen A."/>
            <person name="Mereny Z."/>
            <person name="Hegedus B."/>
            <person name="Baldrian P."/>
            <person name="Stursova M."/>
            <person name="Weitz H."/>
            <person name="Taylor A."/>
            <person name="Grigoriev I.V."/>
            <person name="Nagy L.G."/>
            <person name="Martin F."/>
            <person name="Kauserud H."/>
        </authorList>
    </citation>
    <scope>NUCLEOTIDE SEQUENCE</scope>
    <source>
        <strain evidence="2">9144</strain>
    </source>
</reference>
<feature type="region of interest" description="Disordered" evidence="1">
    <location>
        <begin position="49"/>
        <end position="77"/>
    </location>
</feature>
<sequence>MSIQTSLPLGNTLSIQTNFTSASAPSVHLSVLPPAASSSLDQKRVFHKRASTVKPRKAKKHAKTSMGGNTDSVTSDYSDTEVSESDEVFYAVTSLADPTRLVRILRRVVNNLPIVVSPQSNKQTIPANMPRPHPDAMPVFIRPANMDRRLALIDAGVSFSGPYAEEVERVIGKIKTE</sequence>
<feature type="compositionally biased region" description="Polar residues" evidence="1">
    <location>
        <begin position="66"/>
        <end position="77"/>
    </location>
</feature>
<accession>A0AAD6V0B8</accession>
<organism evidence="2 3">
    <name type="scientific">Mycena pura</name>
    <dbReference type="NCBI Taxonomy" id="153505"/>
    <lineage>
        <taxon>Eukaryota</taxon>
        <taxon>Fungi</taxon>
        <taxon>Dikarya</taxon>
        <taxon>Basidiomycota</taxon>
        <taxon>Agaricomycotina</taxon>
        <taxon>Agaricomycetes</taxon>
        <taxon>Agaricomycetidae</taxon>
        <taxon>Agaricales</taxon>
        <taxon>Marasmiineae</taxon>
        <taxon>Mycenaceae</taxon>
        <taxon>Mycena</taxon>
    </lineage>
</organism>
<dbReference type="Proteomes" id="UP001219525">
    <property type="component" value="Unassembled WGS sequence"/>
</dbReference>
<feature type="compositionally biased region" description="Basic residues" evidence="1">
    <location>
        <begin position="49"/>
        <end position="63"/>
    </location>
</feature>
<dbReference type="EMBL" id="JARJCW010000077">
    <property type="protein sequence ID" value="KAJ7197577.1"/>
    <property type="molecule type" value="Genomic_DNA"/>
</dbReference>
<gene>
    <name evidence="2" type="ORF">GGX14DRAFT_667734</name>
</gene>
<name>A0AAD6V0B8_9AGAR</name>
<dbReference type="AlphaFoldDB" id="A0AAD6V0B8"/>
<comment type="caution">
    <text evidence="2">The sequence shown here is derived from an EMBL/GenBank/DDBJ whole genome shotgun (WGS) entry which is preliminary data.</text>
</comment>
<proteinExistence type="predicted"/>
<evidence type="ECO:0000313" key="2">
    <source>
        <dbReference type="EMBL" id="KAJ7197577.1"/>
    </source>
</evidence>
<protein>
    <submittedName>
        <fullName evidence="2">Uncharacterized protein</fullName>
    </submittedName>
</protein>
<evidence type="ECO:0000256" key="1">
    <source>
        <dbReference type="SAM" id="MobiDB-lite"/>
    </source>
</evidence>